<dbReference type="AlphaFoldDB" id="A0AAW2S585"/>
<evidence type="ECO:0008006" key="2">
    <source>
        <dbReference type="Google" id="ProtNLM"/>
    </source>
</evidence>
<proteinExistence type="predicted"/>
<protein>
    <recommendedName>
        <fullName evidence="2">Reverse transcriptase Ty1/copia-type domain-containing protein</fullName>
    </recommendedName>
</protein>
<feature type="non-terminal residue" evidence="1">
    <location>
        <position position="1"/>
    </location>
</feature>
<accession>A0AAW2S585</accession>
<gene>
    <name evidence="1" type="ORF">Slati_4580000</name>
</gene>
<sequence>VLEHGLIDSIALLVSLDFCGAKQIIQSLSKLQDRGIIILAVYVDDILITGSDAVGIERLGHTYRSTSSLKIWGGPSISWELKSLIASMGSLYLRENMLVISL</sequence>
<name>A0AAW2S585_9LAMI</name>
<reference evidence="1" key="1">
    <citation type="submission" date="2020-06" db="EMBL/GenBank/DDBJ databases">
        <authorList>
            <person name="Li T."/>
            <person name="Hu X."/>
            <person name="Zhang T."/>
            <person name="Song X."/>
            <person name="Zhang H."/>
            <person name="Dai N."/>
            <person name="Sheng W."/>
            <person name="Hou X."/>
            <person name="Wei L."/>
        </authorList>
    </citation>
    <scope>NUCLEOTIDE SEQUENCE</scope>
    <source>
        <strain evidence="1">KEN1</strain>
        <tissue evidence="1">Leaf</tissue>
    </source>
</reference>
<dbReference type="EMBL" id="JACGWN010000054">
    <property type="protein sequence ID" value="KAL0386793.1"/>
    <property type="molecule type" value="Genomic_DNA"/>
</dbReference>
<reference evidence="1" key="2">
    <citation type="journal article" date="2024" name="Plant">
        <title>Genomic evolution and insights into agronomic trait innovations of Sesamum species.</title>
        <authorList>
            <person name="Miao H."/>
            <person name="Wang L."/>
            <person name="Qu L."/>
            <person name="Liu H."/>
            <person name="Sun Y."/>
            <person name="Le M."/>
            <person name="Wang Q."/>
            <person name="Wei S."/>
            <person name="Zheng Y."/>
            <person name="Lin W."/>
            <person name="Duan Y."/>
            <person name="Cao H."/>
            <person name="Xiong S."/>
            <person name="Wang X."/>
            <person name="Wei L."/>
            <person name="Li C."/>
            <person name="Ma Q."/>
            <person name="Ju M."/>
            <person name="Zhao R."/>
            <person name="Li G."/>
            <person name="Mu C."/>
            <person name="Tian Q."/>
            <person name="Mei H."/>
            <person name="Zhang T."/>
            <person name="Gao T."/>
            <person name="Zhang H."/>
        </authorList>
    </citation>
    <scope>NUCLEOTIDE SEQUENCE</scope>
    <source>
        <strain evidence="1">KEN1</strain>
    </source>
</reference>
<organism evidence="1">
    <name type="scientific">Sesamum latifolium</name>
    <dbReference type="NCBI Taxonomy" id="2727402"/>
    <lineage>
        <taxon>Eukaryota</taxon>
        <taxon>Viridiplantae</taxon>
        <taxon>Streptophyta</taxon>
        <taxon>Embryophyta</taxon>
        <taxon>Tracheophyta</taxon>
        <taxon>Spermatophyta</taxon>
        <taxon>Magnoliopsida</taxon>
        <taxon>eudicotyledons</taxon>
        <taxon>Gunneridae</taxon>
        <taxon>Pentapetalae</taxon>
        <taxon>asterids</taxon>
        <taxon>lamiids</taxon>
        <taxon>Lamiales</taxon>
        <taxon>Pedaliaceae</taxon>
        <taxon>Sesamum</taxon>
    </lineage>
</organism>
<comment type="caution">
    <text evidence="1">The sequence shown here is derived from an EMBL/GenBank/DDBJ whole genome shotgun (WGS) entry which is preliminary data.</text>
</comment>
<evidence type="ECO:0000313" key="1">
    <source>
        <dbReference type="EMBL" id="KAL0386793.1"/>
    </source>
</evidence>